<dbReference type="EMBL" id="CP063849">
    <property type="protein sequence ID" value="QOY90162.1"/>
    <property type="molecule type" value="Genomic_DNA"/>
</dbReference>
<protein>
    <submittedName>
        <fullName evidence="1">Uncharacterized protein</fullName>
    </submittedName>
</protein>
<keyword evidence="2" id="KW-1185">Reference proteome</keyword>
<reference evidence="1 2" key="1">
    <citation type="submission" date="2020-10" db="EMBL/GenBank/DDBJ databases">
        <title>Complete genome sequence of Paludibaculum fermentans P105T, a facultatively anaerobic acidobacterium capable of dissimilatory Fe(III) reduction.</title>
        <authorList>
            <person name="Dedysh S.N."/>
            <person name="Beletsky A.V."/>
            <person name="Kulichevskaya I.S."/>
            <person name="Mardanov A.V."/>
            <person name="Ravin N.V."/>
        </authorList>
    </citation>
    <scope>NUCLEOTIDE SEQUENCE [LARGE SCALE GENOMIC DNA]</scope>
    <source>
        <strain evidence="1 2">P105</strain>
    </source>
</reference>
<proteinExistence type="predicted"/>
<accession>A0A7S7NUR9</accession>
<dbReference type="KEGG" id="pfer:IRI77_09475"/>
<dbReference type="AlphaFoldDB" id="A0A7S7NUR9"/>
<dbReference type="Proteomes" id="UP000593892">
    <property type="component" value="Chromosome"/>
</dbReference>
<evidence type="ECO:0000313" key="2">
    <source>
        <dbReference type="Proteomes" id="UP000593892"/>
    </source>
</evidence>
<dbReference type="RefSeq" id="WP_194451827.1">
    <property type="nucleotide sequence ID" value="NZ_CP063849.1"/>
</dbReference>
<gene>
    <name evidence="1" type="ORF">IRI77_09475</name>
</gene>
<evidence type="ECO:0000313" key="1">
    <source>
        <dbReference type="EMBL" id="QOY90162.1"/>
    </source>
</evidence>
<name>A0A7S7NUR9_PALFE</name>
<organism evidence="1 2">
    <name type="scientific">Paludibaculum fermentans</name>
    <dbReference type="NCBI Taxonomy" id="1473598"/>
    <lineage>
        <taxon>Bacteria</taxon>
        <taxon>Pseudomonadati</taxon>
        <taxon>Acidobacteriota</taxon>
        <taxon>Terriglobia</taxon>
        <taxon>Bryobacterales</taxon>
        <taxon>Bryobacteraceae</taxon>
        <taxon>Paludibaculum</taxon>
    </lineage>
</organism>
<sequence>MASLSSDVSVLEESSVELRCLELHMPGSLRPGTWSLLVERSLRRWCNRSVWSYRQ</sequence>